<dbReference type="InterPro" id="IPR051158">
    <property type="entry name" value="Metallophosphoesterase_sf"/>
</dbReference>
<keyword evidence="5" id="KW-1185">Reference proteome</keyword>
<evidence type="ECO:0000313" key="4">
    <source>
        <dbReference type="EMBL" id="NMO17364.1"/>
    </source>
</evidence>
<dbReference type="InterPro" id="IPR004843">
    <property type="entry name" value="Calcineurin-like_PHP"/>
</dbReference>
<dbReference type="GO" id="GO:0016020">
    <property type="term" value="C:membrane"/>
    <property type="evidence" value="ECO:0007669"/>
    <property type="project" value="GOC"/>
</dbReference>
<dbReference type="Pfam" id="PF00149">
    <property type="entry name" value="Metallophos"/>
    <property type="match status" value="1"/>
</dbReference>
<keyword evidence="2" id="KW-0378">Hydrolase</keyword>
<dbReference type="GO" id="GO:0046872">
    <property type="term" value="F:metal ion binding"/>
    <property type="evidence" value="ECO:0007669"/>
    <property type="project" value="UniProtKB-KW"/>
</dbReference>
<name>A0A848LFS1_9BACT</name>
<dbReference type="SUPFAM" id="SSF56300">
    <property type="entry name" value="Metallo-dependent phosphatases"/>
    <property type="match status" value="1"/>
</dbReference>
<evidence type="ECO:0000256" key="2">
    <source>
        <dbReference type="ARBA" id="ARBA00022801"/>
    </source>
</evidence>
<sequence>MRISRRQFVLGTTAVLTVPSVGGVARARGGTWEFDVSHVDVTLPGLDPAHHGLRVAQLSDLHIGPLTPDGRIIHAVRTLQRERVDLAVLTGDYVTRKGDPLERVQELLTGIGVPAFAVLGNHDHWTAPEYLRQGLERANITVLQNAHTVTWIRGAPLTVLGVDDERSGHADVAATFRCAPTSGSRLVLAHTPITADALPPSQGLLCLSGHTHGGQIYVRNITERLYAAANSPYLRGRYDVGGNVLYVNRGLGYGRGGWKQRVAADPELTLFTLRRPA</sequence>
<reference evidence="4 5" key="1">
    <citation type="submission" date="2020-04" db="EMBL/GenBank/DDBJ databases">
        <title>Draft genome of Pyxidicoccus fallax type strain.</title>
        <authorList>
            <person name="Whitworth D.E."/>
        </authorList>
    </citation>
    <scope>NUCLEOTIDE SEQUENCE [LARGE SCALE GENOMIC DNA]</scope>
    <source>
        <strain evidence="4 5">DSM 14698</strain>
    </source>
</reference>
<organism evidence="4 5">
    <name type="scientific">Pyxidicoccus fallax</name>
    <dbReference type="NCBI Taxonomy" id="394095"/>
    <lineage>
        <taxon>Bacteria</taxon>
        <taxon>Pseudomonadati</taxon>
        <taxon>Myxococcota</taxon>
        <taxon>Myxococcia</taxon>
        <taxon>Myxococcales</taxon>
        <taxon>Cystobacterineae</taxon>
        <taxon>Myxococcaceae</taxon>
        <taxon>Pyxidicoccus</taxon>
    </lineage>
</organism>
<dbReference type="InterPro" id="IPR006311">
    <property type="entry name" value="TAT_signal"/>
</dbReference>
<dbReference type="Gene3D" id="3.60.21.10">
    <property type="match status" value="1"/>
</dbReference>
<dbReference type="AlphaFoldDB" id="A0A848LFS1"/>
<dbReference type="InterPro" id="IPR029052">
    <property type="entry name" value="Metallo-depent_PP-like"/>
</dbReference>
<dbReference type="PANTHER" id="PTHR31302:SF31">
    <property type="entry name" value="PHOSPHODIESTERASE YAEI"/>
    <property type="match status" value="1"/>
</dbReference>
<dbReference type="GO" id="GO:0008758">
    <property type="term" value="F:UDP-2,3-diacylglucosamine hydrolase activity"/>
    <property type="evidence" value="ECO:0007669"/>
    <property type="project" value="TreeGrafter"/>
</dbReference>
<accession>A0A848LFS1</accession>
<feature type="domain" description="Calcineurin-like phosphoesterase" evidence="3">
    <location>
        <begin position="53"/>
        <end position="212"/>
    </location>
</feature>
<evidence type="ECO:0000313" key="5">
    <source>
        <dbReference type="Proteomes" id="UP000518300"/>
    </source>
</evidence>
<dbReference type="Proteomes" id="UP000518300">
    <property type="component" value="Unassembled WGS sequence"/>
</dbReference>
<dbReference type="RefSeq" id="WP_169346646.1">
    <property type="nucleotide sequence ID" value="NZ_JABBJJ010000096.1"/>
</dbReference>
<keyword evidence="1" id="KW-0479">Metal-binding</keyword>
<dbReference type="GO" id="GO:0009245">
    <property type="term" value="P:lipid A biosynthetic process"/>
    <property type="evidence" value="ECO:0007669"/>
    <property type="project" value="TreeGrafter"/>
</dbReference>
<comment type="caution">
    <text evidence="4">The sequence shown here is derived from an EMBL/GenBank/DDBJ whole genome shotgun (WGS) entry which is preliminary data.</text>
</comment>
<evidence type="ECO:0000259" key="3">
    <source>
        <dbReference type="Pfam" id="PF00149"/>
    </source>
</evidence>
<dbReference type="EMBL" id="JABBJJ010000096">
    <property type="protein sequence ID" value="NMO17364.1"/>
    <property type="molecule type" value="Genomic_DNA"/>
</dbReference>
<proteinExistence type="predicted"/>
<evidence type="ECO:0000256" key="1">
    <source>
        <dbReference type="ARBA" id="ARBA00022723"/>
    </source>
</evidence>
<dbReference type="PANTHER" id="PTHR31302">
    <property type="entry name" value="TRANSMEMBRANE PROTEIN WITH METALLOPHOSPHOESTERASE DOMAIN-RELATED"/>
    <property type="match status" value="1"/>
</dbReference>
<dbReference type="PROSITE" id="PS51318">
    <property type="entry name" value="TAT"/>
    <property type="match status" value="1"/>
</dbReference>
<protein>
    <submittedName>
        <fullName evidence="4">Metallophosphoesterase</fullName>
    </submittedName>
</protein>
<gene>
    <name evidence="4" type="ORF">HG543_21235</name>
</gene>